<sequence length="147" mass="15391">MKITKKSASLLMLMLACSATQAVFAQTPSKADVPPPPKLEKLEEVSDPKGISVSKPEPKNKMMEKRSNGGKVTEVQVKSGKSNYTVKADPEVGNAPKGTVQGDANRAAQWTILEFGGKKEVKEGNPPDVLAPAQAKSAATASSAASK</sequence>
<name>A0ABR6Z583_9BURK</name>
<organism evidence="3 4">
    <name type="scientific">Undibacterium umbellatum</name>
    <dbReference type="NCBI Taxonomy" id="2762300"/>
    <lineage>
        <taxon>Bacteria</taxon>
        <taxon>Pseudomonadati</taxon>
        <taxon>Pseudomonadota</taxon>
        <taxon>Betaproteobacteria</taxon>
        <taxon>Burkholderiales</taxon>
        <taxon>Oxalobacteraceae</taxon>
        <taxon>Undibacterium</taxon>
    </lineage>
</organism>
<keyword evidence="4" id="KW-1185">Reference proteome</keyword>
<reference evidence="3 4" key="1">
    <citation type="submission" date="2020-08" db="EMBL/GenBank/DDBJ databases">
        <title>Novel species isolated from subtropical streams in China.</title>
        <authorList>
            <person name="Lu H."/>
        </authorList>
    </citation>
    <scope>NUCLEOTIDE SEQUENCE [LARGE SCALE GENOMIC DNA]</scope>
    <source>
        <strain evidence="3 4">NL8W</strain>
    </source>
</reference>
<evidence type="ECO:0000256" key="1">
    <source>
        <dbReference type="SAM" id="MobiDB-lite"/>
    </source>
</evidence>
<accession>A0ABR6Z583</accession>
<evidence type="ECO:0000313" key="3">
    <source>
        <dbReference type="EMBL" id="MBC3906930.1"/>
    </source>
</evidence>
<feature type="chain" id="PRO_5047050755" description="DUF2782 domain-containing protein" evidence="2">
    <location>
        <begin position="26"/>
        <end position="147"/>
    </location>
</feature>
<keyword evidence="2" id="KW-0732">Signal</keyword>
<feature type="compositionally biased region" description="Low complexity" evidence="1">
    <location>
        <begin position="131"/>
        <end position="147"/>
    </location>
</feature>
<protein>
    <recommendedName>
        <fullName evidence="5">DUF2782 domain-containing protein</fullName>
    </recommendedName>
</protein>
<dbReference type="Proteomes" id="UP000646911">
    <property type="component" value="Unassembled WGS sequence"/>
</dbReference>
<feature type="region of interest" description="Disordered" evidence="1">
    <location>
        <begin position="25"/>
        <end position="103"/>
    </location>
</feature>
<dbReference type="PROSITE" id="PS51257">
    <property type="entry name" value="PROKAR_LIPOPROTEIN"/>
    <property type="match status" value="1"/>
</dbReference>
<evidence type="ECO:0008006" key="5">
    <source>
        <dbReference type="Google" id="ProtNLM"/>
    </source>
</evidence>
<evidence type="ECO:0000313" key="4">
    <source>
        <dbReference type="Proteomes" id="UP000646911"/>
    </source>
</evidence>
<comment type="caution">
    <text evidence="3">The sequence shown here is derived from an EMBL/GenBank/DDBJ whole genome shotgun (WGS) entry which is preliminary data.</text>
</comment>
<dbReference type="EMBL" id="JACOFX010000002">
    <property type="protein sequence ID" value="MBC3906930.1"/>
    <property type="molecule type" value="Genomic_DNA"/>
</dbReference>
<evidence type="ECO:0000256" key="2">
    <source>
        <dbReference type="SAM" id="SignalP"/>
    </source>
</evidence>
<feature type="compositionally biased region" description="Basic and acidic residues" evidence="1">
    <location>
        <begin position="38"/>
        <end position="47"/>
    </location>
</feature>
<feature type="compositionally biased region" description="Basic and acidic residues" evidence="1">
    <location>
        <begin position="56"/>
        <end position="67"/>
    </location>
</feature>
<feature type="region of interest" description="Disordered" evidence="1">
    <location>
        <begin position="118"/>
        <end position="147"/>
    </location>
</feature>
<proteinExistence type="predicted"/>
<feature type="signal peptide" evidence="2">
    <location>
        <begin position="1"/>
        <end position="25"/>
    </location>
</feature>
<dbReference type="RefSeq" id="WP_186952149.1">
    <property type="nucleotide sequence ID" value="NZ_JACOFX010000002.1"/>
</dbReference>
<gene>
    <name evidence="3" type="ORF">H8L47_05090</name>
</gene>